<sequence length="176" mass="19746">MANAATKVKISLLRRLGNYFGNILNDYKTVGLETVQDIKDSSVKASVYLTGFVAAGILIKSNPTASDLNNTLIESAHELSLVGSAIRNKDSDSFVDSLRSAQRDGRLHHTNLGLVSLVWLSDHRDELDLYAAQCKYTHLPWYEFHKRVVDIGVLGKFVTLSRKMQNYDVSTDEWKE</sequence>
<gene>
    <name evidence="1" type="ORF">GSLYS_00009524001</name>
</gene>
<dbReference type="PANTHER" id="PTHR21435">
    <property type="entry name" value="MITOCHONDRIAL IMPORT INNER MEMBRANE TRANSLOCASE SUBUNIT TIM29"/>
    <property type="match status" value="1"/>
</dbReference>
<evidence type="ECO:0000313" key="2">
    <source>
        <dbReference type="Proteomes" id="UP001497497"/>
    </source>
</evidence>
<dbReference type="Proteomes" id="UP001497497">
    <property type="component" value="Unassembled WGS sequence"/>
</dbReference>
<dbReference type="InterPro" id="IPR019322">
    <property type="entry name" value="TIMM29"/>
</dbReference>
<organism evidence="1 2">
    <name type="scientific">Lymnaea stagnalis</name>
    <name type="common">Great pond snail</name>
    <name type="synonym">Helix stagnalis</name>
    <dbReference type="NCBI Taxonomy" id="6523"/>
    <lineage>
        <taxon>Eukaryota</taxon>
        <taxon>Metazoa</taxon>
        <taxon>Spiralia</taxon>
        <taxon>Lophotrochozoa</taxon>
        <taxon>Mollusca</taxon>
        <taxon>Gastropoda</taxon>
        <taxon>Heterobranchia</taxon>
        <taxon>Euthyneura</taxon>
        <taxon>Panpulmonata</taxon>
        <taxon>Hygrophila</taxon>
        <taxon>Lymnaeoidea</taxon>
        <taxon>Lymnaeidae</taxon>
        <taxon>Lymnaea</taxon>
    </lineage>
</organism>
<keyword evidence="2" id="KW-1185">Reference proteome</keyword>
<protein>
    <submittedName>
        <fullName evidence="1">Uncharacterized protein</fullName>
    </submittedName>
</protein>
<comment type="caution">
    <text evidence="1">The sequence shown here is derived from an EMBL/GenBank/DDBJ whole genome shotgun (WGS) entry which is preliminary data.</text>
</comment>
<reference evidence="1 2" key="1">
    <citation type="submission" date="2024-04" db="EMBL/GenBank/DDBJ databases">
        <authorList>
            <consortium name="Genoscope - CEA"/>
            <person name="William W."/>
        </authorList>
    </citation>
    <scope>NUCLEOTIDE SEQUENCE [LARGE SCALE GENOMIC DNA]</scope>
</reference>
<dbReference type="EMBL" id="CAXITT010000205">
    <property type="protein sequence ID" value="CAL1535564.1"/>
    <property type="molecule type" value="Genomic_DNA"/>
</dbReference>
<name>A0AAV2HND1_LYMST</name>
<evidence type="ECO:0000313" key="1">
    <source>
        <dbReference type="EMBL" id="CAL1535564.1"/>
    </source>
</evidence>
<proteinExistence type="predicted"/>
<dbReference type="PANTHER" id="PTHR21435:SF1">
    <property type="entry name" value="MITOCHONDRIAL IMPORT INNER MEMBRANE TRANSLOCASE SUBUNIT TIM29"/>
    <property type="match status" value="1"/>
</dbReference>
<dbReference type="GO" id="GO:0042721">
    <property type="term" value="C:TIM22 mitochondrial import inner membrane insertion complex"/>
    <property type="evidence" value="ECO:0007669"/>
    <property type="project" value="InterPro"/>
</dbReference>
<dbReference type="GO" id="GO:0045039">
    <property type="term" value="P:protein insertion into mitochondrial inner membrane"/>
    <property type="evidence" value="ECO:0007669"/>
    <property type="project" value="TreeGrafter"/>
</dbReference>
<dbReference type="AlphaFoldDB" id="A0AAV2HND1"/>
<accession>A0AAV2HND1</accession>
<dbReference type="Pfam" id="PF10171">
    <property type="entry name" value="Tim29"/>
    <property type="match status" value="1"/>
</dbReference>